<accession>A0A1I7KMA9</accession>
<dbReference type="AlphaFoldDB" id="A0A1I7KMA9"/>
<evidence type="ECO:0000256" key="2">
    <source>
        <dbReference type="ARBA" id="ARBA00022475"/>
    </source>
</evidence>
<dbReference type="PANTHER" id="PTHR30485:SF2">
    <property type="entry name" value="BLL0597 PROTEIN"/>
    <property type="match status" value="1"/>
</dbReference>
<evidence type="ECO:0000259" key="7">
    <source>
        <dbReference type="Pfam" id="PF01292"/>
    </source>
</evidence>
<dbReference type="InterPro" id="IPR016174">
    <property type="entry name" value="Di-haem_cyt_TM"/>
</dbReference>
<evidence type="ECO:0000256" key="1">
    <source>
        <dbReference type="ARBA" id="ARBA00004651"/>
    </source>
</evidence>
<feature type="domain" description="Cytochrome b561 bacterial/Ni-hydrogenase" evidence="7">
    <location>
        <begin position="8"/>
        <end position="181"/>
    </location>
</feature>
<dbReference type="InterPro" id="IPR011577">
    <property type="entry name" value="Cyt_b561_bac/Ni-Hgenase"/>
</dbReference>
<dbReference type="GO" id="GO:0005886">
    <property type="term" value="C:plasma membrane"/>
    <property type="evidence" value="ECO:0007669"/>
    <property type="project" value="UniProtKB-SubCell"/>
</dbReference>
<evidence type="ECO:0000256" key="5">
    <source>
        <dbReference type="ARBA" id="ARBA00023136"/>
    </source>
</evidence>
<proteinExistence type="predicted"/>
<dbReference type="Gene3D" id="1.20.950.20">
    <property type="entry name" value="Transmembrane di-heme cytochromes, Chain C"/>
    <property type="match status" value="1"/>
</dbReference>
<dbReference type="GO" id="GO:0022904">
    <property type="term" value="P:respiratory electron transport chain"/>
    <property type="evidence" value="ECO:0007669"/>
    <property type="project" value="InterPro"/>
</dbReference>
<organism evidence="8 9">
    <name type="scientific">Paenacidovorax caeni</name>
    <dbReference type="NCBI Taxonomy" id="343013"/>
    <lineage>
        <taxon>Bacteria</taxon>
        <taxon>Pseudomonadati</taxon>
        <taxon>Pseudomonadota</taxon>
        <taxon>Betaproteobacteria</taxon>
        <taxon>Burkholderiales</taxon>
        <taxon>Comamonadaceae</taxon>
        <taxon>Paenacidovorax</taxon>
    </lineage>
</organism>
<feature type="transmembrane region" description="Helical" evidence="6">
    <location>
        <begin position="151"/>
        <end position="169"/>
    </location>
</feature>
<comment type="subcellular location">
    <subcellularLocation>
        <location evidence="1">Cell membrane</location>
        <topology evidence="1">Multi-pass membrane protein</topology>
    </subcellularLocation>
</comment>
<evidence type="ECO:0000313" key="8">
    <source>
        <dbReference type="EMBL" id="SFU98549.1"/>
    </source>
</evidence>
<dbReference type="OrthoDB" id="196472at2"/>
<dbReference type="Proteomes" id="UP000183656">
    <property type="component" value="Unassembled WGS sequence"/>
</dbReference>
<feature type="transmembrane region" description="Helical" evidence="6">
    <location>
        <begin position="12"/>
        <end position="30"/>
    </location>
</feature>
<evidence type="ECO:0000256" key="4">
    <source>
        <dbReference type="ARBA" id="ARBA00022989"/>
    </source>
</evidence>
<dbReference type="GO" id="GO:0009055">
    <property type="term" value="F:electron transfer activity"/>
    <property type="evidence" value="ECO:0007669"/>
    <property type="project" value="InterPro"/>
</dbReference>
<feature type="transmembrane region" description="Helical" evidence="6">
    <location>
        <begin position="96"/>
        <end position="117"/>
    </location>
</feature>
<dbReference type="PANTHER" id="PTHR30485">
    <property type="entry name" value="NI/FE-HYDROGENASE 1 B-TYPE CYTOCHROME SUBUNIT"/>
    <property type="match status" value="1"/>
</dbReference>
<evidence type="ECO:0000313" key="9">
    <source>
        <dbReference type="Proteomes" id="UP000183656"/>
    </source>
</evidence>
<feature type="transmembrane region" description="Helical" evidence="6">
    <location>
        <begin position="200"/>
        <end position="217"/>
    </location>
</feature>
<keyword evidence="9" id="KW-1185">Reference proteome</keyword>
<dbReference type="InterPro" id="IPR051542">
    <property type="entry name" value="Hydrogenase_cytochrome"/>
</dbReference>
<keyword evidence="5 6" id="KW-0472">Membrane</keyword>
<keyword evidence="2" id="KW-1003">Cell membrane</keyword>
<dbReference type="RefSeq" id="WP_054257893.1">
    <property type="nucleotide sequence ID" value="NZ_CYIG01000063.1"/>
</dbReference>
<keyword evidence="4 6" id="KW-1133">Transmembrane helix</keyword>
<protein>
    <submittedName>
        <fullName evidence="8">Cytochrome b</fullName>
    </submittedName>
</protein>
<dbReference type="SUPFAM" id="SSF81342">
    <property type="entry name" value="Transmembrane di-heme cytochromes"/>
    <property type="match status" value="1"/>
</dbReference>
<dbReference type="STRING" id="343013.SAMN04489707_105815"/>
<name>A0A1I7KMA9_9BURK</name>
<sequence>MAHSVRIWDLPTRLFHWSLAACVIGLFISAKMGGNAMVWHLRLGYAVLALLLFRLCWGFIGGRWSRFSAFLYSPARVLRYLRGQGDARDGVGHNPLGALSVFGLLGILALQVGSGLLSDDEIAFSGPLTRFVSGDTVGQATAYHTGWGQGLLIALVLLHIAAIVFYTVAKRQAMVGPMLRGDKELPTAVPASRDDARTRLAAAAVLALASGAAWWVAQLGAF</sequence>
<dbReference type="Pfam" id="PF01292">
    <property type="entry name" value="Ni_hydr_CYTB"/>
    <property type="match status" value="1"/>
</dbReference>
<gene>
    <name evidence="8" type="ORF">SAMN04489707_105815</name>
</gene>
<evidence type="ECO:0000256" key="3">
    <source>
        <dbReference type="ARBA" id="ARBA00022692"/>
    </source>
</evidence>
<reference evidence="8 9" key="1">
    <citation type="submission" date="2016-10" db="EMBL/GenBank/DDBJ databases">
        <authorList>
            <person name="de Groot N.N."/>
        </authorList>
    </citation>
    <scope>NUCLEOTIDE SEQUENCE [LARGE SCALE GENOMIC DNA]</scope>
    <source>
        <strain evidence="8 9">R-24608</strain>
    </source>
</reference>
<evidence type="ECO:0000256" key="6">
    <source>
        <dbReference type="SAM" id="Phobius"/>
    </source>
</evidence>
<keyword evidence="3 6" id="KW-0812">Transmembrane</keyword>
<dbReference type="GO" id="GO:0020037">
    <property type="term" value="F:heme binding"/>
    <property type="evidence" value="ECO:0007669"/>
    <property type="project" value="TreeGrafter"/>
</dbReference>
<feature type="transmembrane region" description="Helical" evidence="6">
    <location>
        <begin position="42"/>
        <end position="60"/>
    </location>
</feature>
<dbReference type="EMBL" id="FPBX01000058">
    <property type="protein sequence ID" value="SFU98549.1"/>
    <property type="molecule type" value="Genomic_DNA"/>
</dbReference>